<dbReference type="GO" id="GO:0008168">
    <property type="term" value="F:methyltransferase activity"/>
    <property type="evidence" value="ECO:0007669"/>
    <property type="project" value="UniProtKB-KW"/>
</dbReference>
<evidence type="ECO:0000259" key="1">
    <source>
        <dbReference type="Pfam" id="PF13649"/>
    </source>
</evidence>
<evidence type="ECO:0000313" key="3">
    <source>
        <dbReference type="Proteomes" id="UP000277145"/>
    </source>
</evidence>
<dbReference type="Gene3D" id="3.40.50.150">
    <property type="entry name" value="Vaccinia Virus protein VP39"/>
    <property type="match status" value="1"/>
</dbReference>
<sequence length="54" mass="6058">MTCSTGSQVFYLAERGYDVVSSDFSPALLAIARNKAKELNRNIIFIDGDMRESR</sequence>
<accession>A0A3A6VMW4</accession>
<evidence type="ECO:0000313" key="2">
    <source>
        <dbReference type="EMBL" id="RJY34776.1"/>
    </source>
</evidence>
<dbReference type="GO" id="GO:0032259">
    <property type="term" value="P:methylation"/>
    <property type="evidence" value="ECO:0007669"/>
    <property type="project" value="UniProtKB-KW"/>
</dbReference>
<dbReference type="EMBL" id="QWDR01000001">
    <property type="protein sequence ID" value="RJY34776.1"/>
    <property type="molecule type" value="Genomic_DNA"/>
</dbReference>
<dbReference type="Proteomes" id="UP000277145">
    <property type="component" value="Unassembled WGS sequence"/>
</dbReference>
<protein>
    <submittedName>
        <fullName evidence="2">Class I SAM-dependent methyltransferase</fullName>
    </submittedName>
</protein>
<organism evidence="2 3">
    <name type="scientific">Legionella pneumophila subsp. pneumophila</name>
    <dbReference type="NCBI Taxonomy" id="91891"/>
    <lineage>
        <taxon>Bacteria</taxon>
        <taxon>Pseudomonadati</taxon>
        <taxon>Pseudomonadota</taxon>
        <taxon>Gammaproteobacteria</taxon>
        <taxon>Legionellales</taxon>
        <taxon>Legionellaceae</taxon>
        <taxon>Legionella</taxon>
    </lineage>
</organism>
<proteinExistence type="predicted"/>
<dbReference type="AlphaFoldDB" id="A0A3A6VMW4"/>
<keyword evidence="2" id="KW-0489">Methyltransferase</keyword>
<name>A0A3A6VMW4_LEGPN</name>
<dbReference type="Pfam" id="PF13649">
    <property type="entry name" value="Methyltransf_25"/>
    <property type="match status" value="1"/>
</dbReference>
<reference evidence="2 3" key="1">
    <citation type="submission" date="2018-08" db="EMBL/GenBank/DDBJ databases">
        <title>Genome Sequences of Legionella pneumophila subsp. pneumophila Isolates, Recovered from a Drinking Water System in a Large Builging.</title>
        <authorList>
            <person name="Gomez-Alvarez V."/>
            <person name="Boczek L."/>
            <person name="King D."/>
            <person name="Pemberton A."/>
            <person name="Pfaller S."/>
            <person name="Rodgers M."/>
            <person name="Santodomingo J."/>
            <person name="Revetta R."/>
        </authorList>
    </citation>
    <scope>NUCLEOTIDE SEQUENCE [LARGE SCALE GENOMIC DNA]</scope>
    <source>
        <strain evidence="2 3">L01C.1</strain>
    </source>
</reference>
<feature type="domain" description="Methyltransferase" evidence="1">
    <location>
        <begin position="2"/>
        <end position="52"/>
    </location>
</feature>
<comment type="caution">
    <text evidence="2">The sequence shown here is derived from an EMBL/GenBank/DDBJ whole genome shotgun (WGS) entry which is preliminary data.</text>
</comment>
<gene>
    <name evidence="2" type="ORF">D1H98_08420</name>
</gene>
<dbReference type="RefSeq" id="WP_015961453.1">
    <property type="nucleotide sequence ID" value="NZ_CP021281.1"/>
</dbReference>
<dbReference type="InterPro" id="IPR041698">
    <property type="entry name" value="Methyltransf_25"/>
</dbReference>
<dbReference type="SUPFAM" id="SSF53335">
    <property type="entry name" value="S-adenosyl-L-methionine-dependent methyltransferases"/>
    <property type="match status" value="1"/>
</dbReference>
<dbReference type="InterPro" id="IPR029063">
    <property type="entry name" value="SAM-dependent_MTases_sf"/>
</dbReference>
<keyword evidence="2" id="KW-0808">Transferase</keyword>